<dbReference type="SMART" id="SM00028">
    <property type="entry name" value="TPR"/>
    <property type="match status" value="2"/>
</dbReference>
<feature type="repeat" description="TPR" evidence="4">
    <location>
        <begin position="71"/>
        <end position="104"/>
    </location>
</feature>
<keyword evidence="2 4" id="KW-0802">TPR repeat</keyword>
<reference evidence="5" key="1">
    <citation type="submission" date="2016-06" db="UniProtKB">
        <authorList>
            <consortium name="WormBaseParasite"/>
        </authorList>
    </citation>
    <scope>IDENTIFICATION</scope>
</reference>
<comment type="similarity">
    <text evidence="3">Belongs to the TTC27 family.</text>
</comment>
<evidence type="ECO:0000256" key="3">
    <source>
        <dbReference type="ARBA" id="ARBA00024020"/>
    </source>
</evidence>
<dbReference type="InterPro" id="IPR044244">
    <property type="entry name" value="TTC27/Emw1"/>
</dbReference>
<evidence type="ECO:0000256" key="4">
    <source>
        <dbReference type="PROSITE-ProRule" id="PRU00339"/>
    </source>
</evidence>
<sequence length="334" mass="37184">LDAGDESAELYCALGDVTKNREYYWKAWEVSGERSARAMRSLAVVYMYVDKDYPKAIEYFDKSLQINNLQVSLWFTFGCCCLQAAEYAKAETAFRRCVTLDPEISADVGAFTDTIQACHRVIELRGKYNDDQVMGVLCKAVLDDVPDDRGRPASALRTKVLELFGRVTAVTPTNAEIWTHYANLLLGEKPRLKVVNYQRAIQNLQHAHRCRVQPTDIPWEQESKRRDAVVGGLQLLVQTLLNADSLLADPSTVNGSTEIVPAGTERSSLEETSQKAFIRSSLSTLRVTILSVMGHFKRVLESLTTSDAVVEVRKQQADLEELLSSIDTALGATA</sequence>
<dbReference type="PANTHER" id="PTHR16193">
    <property type="entry name" value="TETRATRICOPEPTIDE REPEAT PROTEIN 27"/>
    <property type="match status" value="1"/>
</dbReference>
<dbReference type="SUPFAM" id="SSF48452">
    <property type="entry name" value="TPR-like"/>
    <property type="match status" value="1"/>
</dbReference>
<organism evidence="5">
    <name type="scientific">Echinostoma caproni</name>
    <dbReference type="NCBI Taxonomy" id="27848"/>
    <lineage>
        <taxon>Eukaryota</taxon>
        <taxon>Metazoa</taxon>
        <taxon>Spiralia</taxon>
        <taxon>Lophotrochozoa</taxon>
        <taxon>Platyhelminthes</taxon>
        <taxon>Trematoda</taxon>
        <taxon>Digenea</taxon>
        <taxon>Plagiorchiida</taxon>
        <taxon>Echinostomata</taxon>
        <taxon>Echinostomatoidea</taxon>
        <taxon>Echinostomatidae</taxon>
        <taxon>Echinostoma</taxon>
    </lineage>
</organism>
<evidence type="ECO:0000313" key="5">
    <source>
        <dbReference type="WBParaSite" id="ECPE_0001076101-mRNA-1"/>
    </source>
</evidence>
<dbReference type="Pfam" id="PF13181">
    <property type="entry name" value="TPR_8"/>
    <property type="match status" value="1"/>
</dbReference>
<keyword evidence="1" id="KW-0677">Repeat</keyword>
<dbReference type="PROSITE" id="PS50005">
    <property type="entry name" value="TPR"/>
    <property type="match status" value="1"/>
</dbReference>
<dbReference type="AlphaFoldDB" id="A0A183AUU3"/>
<dbReference type="PANTHER" id="PTHR16193:SF0">
    <property type="entry name" value="TETRATRICOPEPTIDE REPEAT PROTEIN 27"/>
    <property type="match status" value="1"/>
</dbReference>
<dbReference type="WBParaSite" id="ECPE_0001076101-mRNA-1">
    <property type="protein sequence ID" value="ECPE_0001076101-mRNA-1"/>
    <property type="gene ID" value="ECPE_0001076101"/>
</dbReference>
<protein>
    <submittedName>
        <fullName evidence="5">TPR_REGION domain-containing protein</fullName>
    </submittedName>
</protein>
<dbReference type="InterPro" id="IPR019734">
    <property type="entry name" value="TPR_rpt"/>
</dbReference>
<dbReference type="InterPro" id="IPR011990">
    <property type="entry name" value="TPR-like_helical_dom_sf"/>
</dbReference>
<accession>A0A183AUU3</accession>
<dbReference type="Gene3D" id="1.25.40.10">
    <property type="entry name" value="Tetratricopeptide repeat domain"/>
    <property type="match status" value="1"/>
</dbReference>
<evidence type="ECO:0000256" key="2">
    <source>
        <dbReference type="ARBA" id="ARBA00022803"/>
    </source>
</evidence>
<proteinExistence type="inferred from homology"/>
<evidence type="ECO:0000256" key="1">
    <source>
        <dbReference type="ARBA" id="ARBA00022737"/>
    </source>
</evidence>
<name>A0A183AUU3_9TREM</name>